<keyword evidence="1" id="KW-0934">Plastid</keyword>
<keyword evidence="1" id="KW-0328">Glycosyltransferase</keyword>
<geneLocation type="chloroplast" evidence="1"/>
<evidence type="ECO:0000313" key="1">
    <source>
        <dbReference type="EMBL" id="ARW59482.1"/>
    </source>
</evidence>
<dbReference type="AlphaFoldDB" id="A0A1Z1M0T1"/>
<protein>
    <submittedName>
        <fullName evidence="1">Uracil phosphoribosyltransferase</fullName>
    </submittedName>
</protein>
<proteinExistence type="predicted"/>
<dbReference type="GeneID" id="33352925"/>
<dbReference type="Gene3D" id="3.40.50.2020">
    <property type="match status" value="1"/>
</dbReference>
<organism evidence="1">
    <name type="scientific">Dipterocladia arabiensis</name>
    <dbReference type="NCBI Taxonomy" id="2007176"/>
    <lineage>
        <taxon>Eukaryota</taxon>
        <taxon>Rhodophyta</taxon>
        <taxon>Florideophyceae</taxon>
        <taxon>Rhodymeniophycidae</taxon>
        <taxon>Ceramiales</taxon>
        <taxon>Dasyaceae</taxon>
        <taxon>Dipterocladia</taxon>
    </lineage>
</organism>
<name>A0A1Z1M0T1_9FLOR</name>
<gene>
    <name evidence="1" type="primary">upp</name>
</gene>
<keyword evidence="1" id="KW-0808">Transferase</keyword>
<accession>A0A1Z1M0T1</accession>
<sequence>MLLNIYLVSHPIIKLLSNSIITPKINQKHTYYLDYNHKYIGLFLIYETMRKYIDIQSMYVKKISYLQEINLLNNKKEYYIITNLVNTYHAIGDLQILIPNIKIINIDYNKQILKNKIEQEINPINKNQNIIIFTNILDENWTIELINYLITIKNITPKDIHLTCITCYNRILEILGKKHPNLNVYTTKII</sequence>
<dbReference type="GO" id="GO:0016757">
    <property type="term" value="F:glycosyltransferase activity"/>
    <property type="evidence" value="ECO:0007669"/>
    <property type="project" value="UniProtKB-KW"/>
</dbReference>
<keyword evidence="1" id="KW-0150">Chloroplast</keyword>
<dbReference type="EMBL" id="MF101408">
    <property type="protein sequence ID" value="ARW59482.1"/>
    <property type="molecule type" value="Genomic_DNA"/>
</dbReference>
<dbReference type="InterPro" id="IPR029057">
    <property type="entry name" value="PRTase-like"/>
</dbReference>
<dbReference type="RefSeq" id="YP_009391338.1">
    <property type="nucleotide sequence ID" value="NC_035257.1"/>
</dbReference>
<reference evidence="1" key="1">
    <citation type="journal article" date="2017" name="J. Phycol.">
        <title>Analysis of chloroplast genomes and a supermatrix inform reclassification of the Rhodomelaceae (Rhodophyta).</title>
        <authorList>
            <person name="Diaz-Tapia P."/>
            <person name="Maggs C.A."/>
            <person name="West J.A."/>
            <person name="Verbruggen H."/>
        </authorList>
    </citation>
    <scope>NUCLEOTIDE SEQUENCE</scope>
    <source>
        <strain evidence="1">DHO101</strain>
    </source>
</reference>